<protein>
    <submittedName>
        <fullName evidence="4">AKNA domain containing 1</fullName>
    </submittedName>
</protein>
<dbReference type="Ensembl" id="ENSRNOT00000033443.7">
    <property type="protein sequence ID" value="ENSRNOP00000029704.6"/>
    <property type="gene ID" value="ENSRNOG00000028025.7"/>
</dbReference>
<dbReference type="Proteomes" id="UP000002494">
    <property type="component" value="Chromosome 2"/>
</dbReference>
<feature type="region of interest" description="Disordered" evidence="2">
    <location>
        <begin position="1"/>
        <end position="24"/>
    </location>
</feature>
<dbReference type="InterPro" id="IPR022150">
    <property type="entry name" value="AKNA_dom"/>
</dbReference>
<dbReference type="PaxDb" id="10116-ENSRNOP00000029704"/>
<dbReference type="AlphaFoldDB" id="F7FFB7"/>
<keyword evidence="1" id="KW-0175">Coiled coil</keyword>
<accession>F7FFB7</accession>
<feature type="domain" description="AKNA" evidence="3">
    <location>
        <begin position="341"/>
        <end position="432"/>
    </location>
</feature>
<dbReference type="GeneTree" id="ENSGT00940000154254"/>
<evidence type="ECO:0000313" key="6">
    <source>
        <dbReference type="RGD" id="1583957"/>
    </source>
</evidence>
<keyword evidence="5" id="KW-1185">Reference proteome</keyword>
<dbReference type="InterPro" id="IPR052655">
    <property type="entry name" value="AKNA_Centrosome-Trans_reg"/>
</dbReference>
<evidence type="ECO:0000313" key="4">
    <source>
        <dbReference type="Ensembl" id="ENSRNOP00000029704.6"/>
    </source>
</evidence>
<dbReference type="PANTHER" id="PTHR21510:SF16">
    <property type="entry name" value="PROTEIN AKNAD1"/>
    <property type="match status" value="1"/>
</dbReference>
<dbReference type="PANTHER" id="PTHR21510">
    <property type="entry name" value="AKNA DOMAIN-CONTAINING PROTEIN"/>
    <property type="match status" value="1"/>
</dbReference>
<dbReference type="OMA" id="EPTIHIH"/>
<dbReference type="eggNOG" id="ENOG502RZDD">
    <property type="taxonomic scope" value="Eukaryota"/>
</dbReference>
<feature type="coiled-coil region" evidence="1">
    <location>
        <begin position="386"/>
        <end position="413"/>
    </location>
</feature>
<evidence type="ECO:0000313" key="5">
    <source>
        <dbReference type="Proteomes" id="UP000002494"/>
    </source>
</evidence>
<reference evidence="4" key="2">
    <citation type="submission" date="2025-08" db="UniProtKB">
        <authorList>
            <consortium name="Ensembl"/>
        </authorList>
    </citation>
    <scope>IDENTIFICATION</scope>
    <source>
        <strain evidence="4">Brown Norway</strain>
    </source>
</reference>
<feature type="compositionally biased region" description="Polar residues" evidence="2">
    <location>
        <begin position="179"/>
        <end position="197"/>
    </location>
</feature>
<reference evidence="4" key="1">
    <citation type="submission" date="2024-01" db="EMBL/GenBank/DDBJ databases">
        <title>GRCr8: a new rat reference genome assembly contstructed from accurate long reads and long range scaffolding.</title>
        <authorList>
            <person name="Doris P.A."/>
            <person name="Kalbfleisch T."/>
            <person name="Li K."/>
            <person name="Howe K."/>
            <person name="Wood J."/>
        </authorList>
    </citation>
    <scope>NUCLEOTIDE SEQUENCE [LARGE SCALE GENOMIC DNA]</scope>
    <source>
        <strain evidence="4">Brown Norway</strain>
    </source>
</reference>
<organism evidence="4 5">
    <name type="scientific">Rattus norvegicus</name>
    <name type="common">Rat</name>
    <dbReference type="NCBI Taxonomy" id="10116"/>
    <lineage>
        <taxon>Eukaryota</taxon>
        <taxon>Metazoa</taxon>
        <taxon>Chordata</taxon>
        <taxon>Craniata</taxon>
        <taxon>Vertebrata</taxon>
        <taxon>Euteleostomi</taxon>
        <taxon>Mammalia</taxon>
        <taxon>Eutheria</taxon>
        <taxon>Euarchontoglires</taxon>
        <taxon>Glires</taxon>
        <taxon>Rodentia</taxon>
        <taxon>Myomorpha</taxon>
        <taxon>Muroidea</taxon>
        <taxon>Muridae</taxon>
        <taxon>Murinae</taxon>
        <taxon>Rattus</taxon>
    </lineage>
</organism>
<feature type="region of interest" description="Disordered" evidence="2">
    <location>
        <begin position="437"/>
        <end position="516"/>
    </location>
</feature>
<dbReference type="FunCoup" id="F7FFB7">
    <property type="interactions" value="67"/>
</dbReference>
<dbReference type="STRING" id="10116.ENSRNOP00000029704"/>
<evidence type="ECO:0000256" key="2">
    <source>
        <dbReference type="SAM" id="MobiDB-lite"/>
    </source>
</evidence>
<name>F7FFB7_RAT</name>
<feature type="compositionally biased region" description="Basic residues" evidence="2">
    <location>
        <begin position="467"/>
        <end position="480"/>
    </location>
</feature>
<feature type="region of interest" description="Disordered" evidence="2">
    <location>
        <begin position="177"/>
        <end position="240"/>
    </location>
</feature>
<sequence>MPRPDSGGPQISAHTIMDEADFSEDMTYKQQEDLPYDGDFSQMKICTSYNFTLTNDTFPISLAGEDPQEAEAVVPREAGQSTALPQTWDKMTIASNRPDNDKQCALAPPVPANREDTSKPHVSDTLLHHLSRQQFFRGQGAGSETLPEPLNAEGLGDSDALTNIISRYAKNYYPREQTPEVTGQPSPQNGASNSSKPCCSPGTEGENTSPLETPVTAAKSSHQEDPSLLTGTKGPGDKYKSFLRQTPQRQLAHKASLGNGFRYSQAQVHYQFPDVSKVAPEVKIPRNIVTNKPLTIANRGSCSLRLRNKSTVVQDNSGTLSGSNRVEKQPEQKRKFTEPLQQIQVQPATHTCQEPLTGLEPEKGCLDLTPTPRKDPFSNSYIFQKISQGKQMCQKLEEQTEQLKNKVQEFSKRIKQDSLCCLRDIRLMTKEHVGCLPEPWGSQGREVKGLPRGEATSKELSELTPKMKQKMEKRGHRRTNCGKFSSSNHEKTPHQDWPLSSDPGPSFQPDSGTGLQSNKCEADGNKMQNSQRVFEEDPPKEFYYRYDTPGQDDLNHRGGFTFVQSHVLHENKISSSSCSKAKWIWSWRANSEPFGDEHGSAAGKLPKTYLAPTSDLVTPSPHLCFFRIPRIQSSCASSSMEEIESKILNSPLDHALRTATKLKKNTDQMIKSIAEDLTRAQRWRQQLK</sequence>
<dbReference type="Bgee" id="ENSRNOG00000028025">
    <property type="expression patterns" value="Expressed in testis and 6 other cell types or tissues"/>
</dbReference>
<dbReference type="RGD" id="1583957">
    <property type="gene designation" value="Aknad1"/>
</dbReference>
<dbReference type="InParanoid" id="F7FFB7"/>
<feature type="compositionally biased region" description="Basic and acidic residues" evidence="2">
    <location>
        <begin position="445"/>
        <end position="461"/>
    </location>
</feature>
<gene>
    <name evidence="4 6" type="primary">Aknad1</name>
</gene>
<dbReference type="AGR" id="RGD:1583957"/>
<evidence type="ECO:0000256" key="1">
    <source>
        <dbReference type="SAM" id="Coils"/>
    </source>
</evidence>
<dbReference type="GlyGen" id="F7FFB7">
    <property type="glycosylation" value="1 site"/>
</dbReference>
<dbReference type="VEuPathDB" id="HostDB:ENSRNOG00000028025"/>
<evidence type="ECO:0000259" key="3">
    <source>
        <dbReference type="Pfam" id="PF12443"/>
    </source>
</evidence>
<proteinExistence type="predicted"/>
<reference evidence="4" key="3">
    <citation type="submission" date="2025-09" db="UniProtKB">
        <authorList>
            <consortium name="Ensembl"/>
        </authorList>
    </citation>
    <scope>IDENTIFICATION</scope>
    <source>
        <strain evidence="4">Brown Norway</strain>
    </source>
</reference>
<dbReference type="Pfam" id="PF12443">
    <property type="entry name" value="AKNA"/>
    <property type="match status" value="1"/>
</dbReference>